<organism evidence="1">
    <name type="scientific">Arion vulgaris</name>
    <dbReference type="NCBI Taxonomy" id="1028688"/>
    <lineage>
        <taxon>Eukaryota</taxon>
        <taxon>Metazoa</taxon>
        <taxon>Spiralia</taxon>
        <taxon>Lophotrochozoa</taxon>
        <taxon>Mollusca</taxon>
        <taxon>Gastropoda</taxon>
        <taxon>Heterobranchia</taxon>
        <taxon>Euthyneura</taxon>
        <taxon>Panpulmonata</taxon>
        <taxon>Eupulmonata</taxon>
        <taxon>Stylommatophora</taxon>
        <taxon>Helicina</taxon>
        <taxon>Arionoidea</taxon>
        <taxon>Arionidae</taxon>
        <taxon>Arion</taxon>
    </lineage>
</organism>
<name>A0A0B7A0R2_9EUPU</name>
<accession>A0A0B7A0R2</accession>
<gene>
    <name evidence="1" type="primary">ORF90014</name>
</gene>
<dbReference type="AlphaFoldDB" id="A0A0B7A0R2"/>
<reference evidence="1" key="1">
    <citation type="submission" date="2014-12" db="EMBL/GenBank/DDBJ databases">
        <title>Insight into the proteome of Arion vulgaris.</title>
        <authorList>
            <person name="Aradska J."/>
            <person name="Bulat T."/>
            <person name="Smidak R."/>
            <person name="Sarate P."/>
            <person name="Gangsoo J."/>
            <person name="Sialana F."/>
            <person name="Bilban M."/>
            <person name="Lubec G."/>
        </authorList>
    </citation>
    <scope>NUCLEOTIDE SEQUENCE</scope>
    <source>
        <tissue evidence="1">Skin</tissue>
    </source>
</reference>
<feature type="non-terminal residue" evidence="1">
    <location>
        <position position="62"/>
    </location>
</feature>
<proteinExistence type="predicted"/>
<dbReference type="EMBL" id="HACG01027322">
    <property type="protein sequence ID" value="CEK74187.1"/>
    <property type="molecule type" value="Transcribed_RNA"/>
</dbReference>
<sequence>MRRPKYSLRKTAEERVKTMGVFCEKLKKTAQNRIQWRTIVAALCVTGNRKFSSGSSNNSSSR</sequence>
<protein>
    <submittedName>
        <fullName evidence="1">Uncharacterized protein</fullName>
    </submittedName>
</protein>
<evidence type="ECO:0000313" key="1">
    <source>
        <dbReference type="EMBL" id="CEK74187.1"/>
    </source>
</evidence>